<accession>A0A9J5WUW8</accession>
<feature type="transmembrane region" description="Helical" evidence="3">
    <location>
        <begin position="274"/>
        <end position="297"/>
    </location>
</feature>
<keyword evidence="3" id="KW-0812">Transmembrane</keyword>
<name>A0A9J5WUW8_SOLCO</name>
<dbReference type="PANTHER" id="PTHR11315">
    <property type="entry name" value="PROTEASE FAMILY C26 GAMMA-GLUTAMYL HYDROLASE"/>
    <property type="match status" value="1"/>
</dbReference>
<feature type="active site" description="Proton donor" evidence="1">
    <location>
        <position position="446"/>
    </location>
</feature>
<dbReference type="PANTHER" id="PTHR11315:SF0">
    <property type="entry name" value="FOLATE GAMMA-GLUTAMYL HYDROLASE"/>
    <property type="match status" value="1"/>
</dbReference>
<organism evidence="5 6">
    <name type="scientific">Solanum commersonii</name>
    <name type="common">Commerson's wild potato</name>
    <name type="synonym">Commerson's nightshade</name>
    <dbReference type="NCBI Taxonomy" id="4109"/>
    <lineage>
        <taxon>Eukaryota</taxon>
        <taxon>Viridiplantae</taxon>
        <taxon>Streptophyta</taxon>
        <taxon>Embryophyta</taxon>
        <taxon>Tracheophyta</taxon>
        <taxon>Spermatophyta</taxon>
        <taxon>Magnoliopsida</taxon>
        <taxon>eudicotyledons</taxon>
        <taxon>Gunneridae</taxon>
        <taxon>Pentapetalae</taxon>
        <taxon>asterids</taxon>
        <taxon>lamiids</taxon>
        <taxon>Solanales</taxon>
        <taxon>Solanaceae</taxon>
        <taxon>Solanoideae</taxon>
        <taxon>Solaneae</taxon>
        <taxon>Solanum</taxon>
    </lineage>
</organism>
<dbReference type="OrthoDB" id="64220at2759"/>
<evidence type="ECO:0000313" key="5">
    <source>
        <dbReference type="EMBL" id="KAG5579061.1"/>
    </source>
</evidence>
<evidence type="ECO:0000256" key="2">
    <source>
        <dbReference type="PROSITE-ProRule" id="PRU00607"/>
    </source>
</evidence>
<dbReference type="EC" id="3.4.19.9" evidence="2"/>
<feature type="signal peptide" evidence="4">
    <location>
        <begin position="1"/>
        <end position="25"/>
    </location>
</feature>
<evidence type="ECO:0000256" key="4">
    <source>
        <dbReference type="SAM" id="SignalP"/>
    </source>
</evidence>
<feature type="active site" evidence="2">
    <location>
        <position position="446"/>
    </location>
</feature>
<dbReference type="InterPro" id="IPR015527">
    <property type="entry name" value="Pept_C26_g-glut_hydrolase"/>
</dbReference>
<protein>
    <recommendedName>
        <fullName evidence="2">folate gamma-glutamyl hydrolase</fullName>
        <ecNumber evidence="2">3.4.19.9</ecNumber>
    </recommendedName>
</protein>
<keyword evidence="4" id="KW-0732">Signal</keyword>
<feature type="transmembrane region" description="Helical" evidence="3">
    <location>
        <begin position="309"/>
        <end position="331"/>
    </location>
</feature>
<comment type="caution">
    <text evidence="5">The sequence shown here is derived from an EMBL/GenBank/DDBJ whole genome shotgun (WGS) entry which is preliminary data.</text>
</comment>
<keyword evidence="2" id="KW-0378">Hydrolase</keyword>
<sequence length="528" mass="60186">MQMETNFLIPFFTIFIQLMATHVKPQIIESQLNFPTCPATDPALNYRPVIGIVSHPGDGASGRLNNDSDVSYIAASYVKFAEMAGARVIPIIYTEPPEIINQVNILLPTFNFSLWHITYVNSMYVQKLNLVNGIIFTGGWSKKGLYFEVVKGIFEKVLEKNDAGEHFPLLAICLGFELLTMIISKVMRVYGKIELDNNILEEFSASHQASTVQFVENIKFDGTVFGSFIMCEGAYGNSNFDNRQLAMNCFLQVSTCAAKEDEYTLSCDAKSSCAFHMIGFSFPFVALPFLYIIFGQYKIYYLFSLLENLFKLLSAALLQFLWTTFLIFLMSICHTLLKDELDFVAITSEKFVILIHWVVYCNLAFNFYLYYPSPKDLIWHFRITVVRLNKNCFLMLQFGISPERLQANNDLCGFFRVLTTSVDKKNKVYVSSVQAQHYPVTALQWHPEKNVFEWGSSQIPHTEDAIQVTQHVANYFVSEARKSSNNKPATSKVLDYLIYNYSPSYAGKVQGSFEEVYLFTPRPTLSSL</sequence>
<comment type="catalytic activity">
    <reaction evidence="2">
        <text>(6S)-5,6,7,8-tetrahydrofolyl-(gamma-L-Glu)(n) + (n-1) H2O = (6S)-5,6,7,8-tetrahydrofolate + (n-1) L-glutamate</text>
        <dbReference type="Rhea" id="RHEA:56784"/>
        <dbReference type="Rhea" id="RHEA-COMP:14738"/>
        <dbReference type="ChEBI" id="CHEBI:15377"/>
        <dbReference type="ChEBI" id="CHEBI:29985"/>
        <dbReference type="ChEBI" id="CHEBI:57453"/>
        <dbReference type="ChEBI" id="CHEBI:141005"/>
        <dbReference type="EC" id="3.4.19.9"/>
    </reaction>
</comment>
<reference evidence="5 6" key="1">
    <citation type="submission" date="2020-09" db="EMBL/GenBank/DDBJ databases">
        <title>De no assembly of potato wild relative species, Solanum commersonii.</title>
        <authorList>
            <person name="Cho K."/>
        </authorList>
    </citation>
    <scope>NUCLEOTIDE SEQUENCE [LARGE SCALE GENOMIC DNA]</scope>
    <source>
        <strain evidence="5">LZ3.2</strain>
        <tissue evidence="5">Leaf</tissue>
    </source>
</reference>
<evidence type="ECO:0000256" key="3">
    <source>
        <dbReference type="SAM" id="Phobius"/>
    </source>
</evidence>
<feature type="active site" description="Nucleophile" evidence="1 2">
    <location>
        <position position="173"/>
    </location>
</feature>
<dbReference type="Gene3D" id="3.40.50.880">
    <property type="match status" value="2"/>
</dbReference>
<evidence type="ECO:0000313" key="6">
    <source>
        <dbReference type="Proteomes" id="UP000824120"/>
    </source>
</evidence>
<dbReference type="EMBL" id="JACXVP010000010">
    <property type="protein sequence ID" value="KAG5579061.1"/>
    <property type="molecule type" value="Genomic_DNA"/>
</dbReference>
<feature type="transmembrane region" description="Helical" evidence="3">
    <location>
        <begin position="351"/>
        <end position="371"/>
    </location>
</feature>
<keyword evidence="3" id="KW-1133">Transmembrane helix</keyword>
<dbReference type="GO" id="GO:0005773">
    <property type="term" value="C:vacuole"/>
    <property type="evidence" value="ECO:0007669"/>
    <property type="project" value="TreeGrafter"/>
</dbReference>
<dbReference type="InterPro" id="IPR029062">
    <property type="entry name" value="Class_I_gatase-like"/>
</dbReference>
<keyword evidence="6" id="KW-1185">Reference proteome</keyword>
<evidence type="ECO:0000256" key="1">
    <source>
        <dbReference type="PIRSR" id="PIRSR615527-1"/>
    </source>
</evidence>
<dbReference type="PROSITE" id="PS51275">
    <property type="entry name" value="PEPTIDASE_C26_GGH"/>
    <property type="match status" value="1"/>
</dbReference>
<proteinExistence type="predicted"/>
<dbReference type="GO" id="GO:0034722">
    <property type="term" value="F:gamma-glutamyl-peptidase activity"/>
    <property type="evidence" value="ECO:0007669"/>
    <property type="project" value="UniProtKB-UniRule"/>
</dbReference>
<dbReference type="AlphaFoldDB" id="A0A9J5WUW8"/>
<gene>
    <name evidence="5" type="ORF">H5410_049688</name>
</gene>
<feature type="chain" id="PRO_5039926380" description="folate gamma-glutamyl hydrolase" evidence="4">
    <location>
        <begin position="26"/>
        <end position="528"/>
    </location>
</feature>
<keyword evidence="3" id="KW-0472">Membrane</keyword>
<dbReference type="SUPFAM" id="SSF52317">
    <property type="entry name" value="Class I glutamine amidotransferase-like"/>
    <property type="match status" value="2"/>
</dbReference>
<dbReference type="Proteomes" id="UP000824120">
    <property type="component" value="Chromosome 10"/>
</dbReference>
<dbReference type="GO" id="GO:0046900">
    <property type="term" value="P:tetrahydrofolylpolyglutamate metabolic process"/>
    <property type="evidence" value="ECO:0007669"/>
    <property type="project" value="TreeGrafter"/>
</dbReference>